<sequence>MKNFITQFSRLFVGVLFIISGLIKLNDPIGFSYKLTEYFSEPVFNLPFLTPYCLYLALFLVIVEVVLGVMLLIGYKTKFTVRSLLLMIVFFTFLTFYSAYFDVVKDCGCFGDALHLTPWESFTKDVILLVLILILFVNQKQIKPLFNNSSFQNAIVYLGLAISISIAYIVLNHLPIIDFRPYKVGNNIQKGMKIPEGAPTPVVEMIFIYKVNGVQKEFTEKDLTNLPEGAEFVDRKDKVISQGYIPPIHDFTMMKDDSDYKDELLQEPKLVMIVTYDLSLSKEEGMIKLASLYKEASAKGYKVIGMTNSPKEEIEKAQKKYNLKFDFYGCDAIALKTIERANPSIIVLDKGTIKQKVHYNDISELKL</sequence>
<evidence type="ECO:0000313" key="12">
    <source>
        <dbReference type="Proteomes" id="UP000321579"/>
    </source>
</evidence>
<evidence type="ECO:0000256" key="4">
    <source>
        <dbReference type="ARBA" id="ARBA00023136"/>
    </source>
</evidence>
<keyword evidence="2 5" id="KW-0812">Transmembrane</keyword>
<dbReference type="Proteomes" id="UP000321579">
    <property type="component" value="Unassembled WGS sequence"/>
</dbReference>
<evidence type="ECO:0000313" key="9">
    <source>
        <dbReference type="EMBL" id="SDJ45642.1"/>
    </source>
</evidence>
<accession>A0A1B9DZ21</accession>
<evidence type="ECO:0000313" key="8">
    <source>
        <dbReference type="EMBL" id="OCB74943.1"/>
    </source>
</evidence>
<dbReference type="AlphaFoldDB" id="A0A1B9DZ21"/>
<reference evidence="8" key="2">
    <citation type="submission" date="2016-03" db="EMBL/GenBank/DDBJ databases">
        <authorList>
            <person name="Ploux O."/>
        </authorList>
    </citation>
    <scope>NUCLEOTIDE SEQUENCE</scope>
    <source>
        <strain evidence="8">NBRC 105008</strain>
    </source>
</reference>
<dbReference type="NCBIfam" id="NF045576">
    <property type="entry name" value="BT_3928_fam"/>
    <property type="match status" value="1"/>
</dbReference>
<dbReference type="Proteomes" id="UP000093226">
    <property type="component" value="Unassembled WGS sequence"/>
</dbReference>
<dbReference type="Pfam" id="PF07291">
    <property type="entry name" value="MauE"/>
    <property type="match status" value="1"/>
</dbReference>
<dbReference type="GO" id="GO:0016020">
    <property type="term" value="C:membrane"/>
    <property type="evidence" value="ECO:0007669"/>
    <property type="project" value="UniProtKB-SubCell"/>
</dbReference>
<proteinExistence type="predicted"/>
<keyword evidence="3 5" id="KW-1133">Transmembrane helix</keyword>
<name>A0A1B9DZ21_9FLAO</name>
<protein>
    <submittedName>
        <fullName evidence="8">DoxX family protein</fullName>
    </submittedName>
    <submittedName>
        <fullName evidence="9">Uncharacterized membrane protein YphA, DoxX/SURF4 family</fullName>
    </submittedName>
</protein>
<dbReference type="GO" id="GO:0030416">
    <property type="term" value="P:methylamine metabolic process"/>
    <property type="evidence" value="ECO:0007669"/>
    <property type="project" value="InterPro"/>
</dbReference>
<feature type="transmembrane region" description="Helical" evidence="5">
    <location>
        <begin position="150"/>
        <end position="171"/>
    </location>
</feature>
<evidence type="ECO:0000256" key="1">
    <source>
        <dbReference type="ARBA" id="ARBA00004141"/>
    </source>
</evidence>
<evidence type="ECO:0000313" key="10">
    <source>
        <dbReference type="Proteomes" id="UP000093226"/>
    </source>
</evidence>
<evidence type="ECO:0000256" key="3">
    <source>
        <dbReference type="ARBA" id="ARBA00022989"/>
    </source>
</evidence>
<feature type="transmembrane region" description="Helical" evidence="5">
    <location>
        <begin position="49"/>
        <end position="72"/>
    </location>
</feature>
<evidence type="ECO:0000256" key="2">
    <source>
        <dbReference type="ARBA" id="ARBA00022692"/>
    </source>
</evidence>
<reference evidence="10" key="1">
    <citation type="submission" date="2016-03" db="EMBL/GenBank/DDBJ databases">
        <title>Draft genome sequence of Paenibacillus glacialis DSM 22343.</title>
        <authorList>
            <person name="Shin S.-K."/>
            <person name="Yi H."/>
        </authorList>
    </citation>
    <scope>NUCLEOTIDE SEQUENCE [LARGE SCALE GENOMIC DNA]</scope>
    <source>
        <strain evidence="10">NBRC 105008</strain>
    </source>
</reference>
<dbReference type="OrthoDB" id="648842at2"/>
<dbReference type="EMBL" id="FNEO01000003">
    <property type="protein sequence ID" value="SDJ45642.1"/>
    <property type="molecule type" value="Genomic_DNA"/>
</dbReference>
<dbReference type="Proteomes" id="UP000182367">
    <property type="component" value="Unassembled WGS sequence"/>
</dbReference>
<organism evidence="8 10">
    <name type="scientific">Flavobacterium glycines</name>
    <dbReference type="NCBI Taxonomy" id="551990"/>
    <lineage>
        <taxon>Bacteria</taxon>
        <taxon>Pseudomonadati</taxon>
        <taxon>Bacteroidota</taxon>
        <taxon>Flavobacteriia</taxon>
        <taxon>Flavobacteriales</taxon>
        <taxon>Flavobacteriaceae</taxon>
        <taxon>Flavobacterium</taxon>
    </lineage>
</organism>
<keyword evidence="11" id="KW-1185">Reference proteome</keyword>
<feature type="domain" description="Methylamine utilisation protein MauE" evidence="6">
    <location>
        <begin position="3"/>
        <end position="136"/>
    </location>
</feature>
<feature type="transmembrane region" description="Helical" evidence="5">
    <location>
        <begin position="121"/>
        <end position="138"/>
    </location>
</feature>
<dbReference type="STRING" id="551990.SAMN05192550_2148"/>
<dbReference type="EMBL" id="LVEO01000001">
    <property type="protein sequence ID" value="OCB74943.1"/>
    <property type="molecule type" value="Genomic_DNA"/>
</dbReference>
<evidence type="ECO:0000259" key="6">
    <source>
        <dbReference type="Pfam" id="PF07291"/>
    </source>
</evidence>
<dbReference type="RefSeq" id="WP_066323568.1">
    <property type="nucleotide sequence ID" value="NZ_BJVF01000003.1"/>
</dbReference>
<comment type="subcellular location">
    <subcellularLocation>
        <location evidence="1">Membrane</location>
        <topology evidence="1">Multi-pass membrane protein</topology>
    </subcellularLocation>
</comment>
<evidence type="ECO:0000313" key="7">
    <source>
        <dbReference type="EMBL" id="GEL11227.1"/>
    </source>
</evidence>
<keyword evidence="4 5" id="KW-0472">Membrane</keyword>
<dbReference type="EMBL" id="BJVF01000003">
    <property type="protein sequence ID" value="GEL11227.1"/>
    <property type="molecule type" value="Genomic_DNA"/>
</dbReference>
<reference evidence="7 12" key="4">
    <citation type="submission" date="2019-07" db="EMBL/GenBank/DDBJ databases">
        <title>Whole genome shotgun sequence of Flavobacterium glycines NBRC 105008.</title>
        <authorList>
            <person name="Hosoyama A."/>
            <person name="Uohara A."/>
            <person name="Ohji S."/>
            <person name="Ichikawa N."/>
        </authorList>
    </citation>
    <scope>NUCLEOTIDE SEQUENCE [LARGE SCALE GENOMIC DNA]</scope>
    <source>
        <strain evidence="7 12">NBRC 105008</strain>
    </source>
</reference>
<gene>
    <name evidence="8" type="ORF">FBGL_00270</name>
    <name evidence="7" type="ORF">FGL01_19660</name>
    <name evidence="9" type="ORF">SAMN05192550_2148</name>
</gene>
<evidence type="ECO:0000313" key="11">
    <source>
        <dbReference type="Proteomes" id="UP000182367"/>
    </source>
</evidence>
<comment type="caution">
    <text evidence="8">The sequence shown here is derived from an EMBL/GenBank/DDBJ whole genome shotgun (WGS) entry which is preliminary data.</text>
</comment>
<evidence type="ECO:0000256" key="5">
    <source>
        <dbReference type="SAM" id="Phobius"/>
    </source>
</evidence>
<feature type="transmembrane region" description="Helical" evidence="5">
    <location>
        <begin position="84"/>
        <end position="101"/>
    </location>
</feature>
<reference evidence="9 11" key="3">
    <citation type="submission" date="2016-10" db="EMBL/GenBank/DDBJ databases">
        <authorList>
            <person name="Varghese N."/>
            <person name="Submissions S."/>
        </authorList>
    </citation>
    <scope>NUCLEOTIDE SEQUENCE [LARGE SCALE GENOMIC DNA]</scope>
    <source>
        <strain evidence="9 11">Gm-149</strain>
    </source>
</reference>
<dbReference type="InterPro" id="IPR009908">
    <property type="entry name" value="Methylamine_util_MauE"/>
</dbReference>